<dbReference type="InterPro" id="IPR037923">
    <property type="entry name" value="HTH-like"/>
</dbReference>
<dbReference type="InterPro" id="IPR018062">
    <property type="entry name" value="HTH_AraC-typ_CS"/>
</dbReference>
<dbReference type="InterPro" id="IPR009057">
    <property type="entry name" value="Homeodomain-like_sf"/>
</dbReference>
<dbReference type="AlphaFoldDB" id="A0A1I1VP13"/>
<dbReference type="SUPFAM" id="SSF46689">
    <property type="entry name" value="Homeodomain-like"/>
    <property type="match status" value="2"/>
</dbReference>
<dbReference type="Gene3D" id="1.10.10.60">
    <property type="entry name" value="Homeodomain-like"/>
    <property type="match status" value="2"/>
</dbReference>
<dbReference type="Proteomes" id="UP000198855">
    <property type="component" value="Unassembled WGS sequence"/>
</dbReference>
<dbReference type="SMART" id="SM00342">
    <property type="entry name" value="HTH_ARAC"/>
    <property type="match status" value="1"/>
</dbReference>
<keyword evidence="1" id="KW-0805">Transcription regulation</keyword>
<keyword evidence="7" id="KW-1185">Reference proteome</keyword>
<evidence type="ECO:0000259" key="5">
    <source>
        <dbReference type="PROSITE" id="PS01124"/>
    </source>
</evidence>
<dbReference type="PROSITE" id="PS00041">
    <property type="entry name" value="HTH_ARAC_FAMILY_1"/>
    <property type="match status" value="1"/>
</dbReference>
<dbReference type="GO" id="GO:0003700">
    <property type="term" value="F:DNA-binding transcription factor activity"/>
    <property type="evidence" value="ECO:0007669"/>
    <property type="project" value="InterPro"/>
</dbReference>
<evidence type="ECO:0000256" key="1">
    <source>
        <dbReference type="ARBA" id="ARBA00023015"/>
    </source>
</evidence>
<dbReference type="PROSITE" id="PS01124">
    <property type="entry name" value="HTH_ARAC_FAMILY_2"/>
    <property type="match status" value="1"/>
</dbReference>
<dbReference type="InterPro" id="IPR018060">
    <property type="entry name" value="HTH_AraC"/>
</dbReference>
<keyword evidence="4" id="KW-0804">Transcription</keyword>
<dbReference type="PANTHER" id="PTHR46796">
    <property type="entry name" value="HTH-TYPE TRANSCRIPTIONAL ACTIVATOR RHAS-RELATED"/>
    <property type="match status" value="1"/>
</dbReference>
<evidence type="ECO:0000256" key="3">
    <source>
        <dbReference type="ARBA" id="ARBA00023159"/>
    </source>
</evidence>
<dbReference type="InterPro" id="IPR020449">
    <property type="entry name" value="Tscrpt_reg_AraC-type_HTH"/>
</dbReference>
<feature type="domain" description="HTH araC/xylS-type" evidence="5">
    <location>
        <begin position="195"/>
        <end position="293"/>
    </location>
</feature>
<evidence type="ECO:0000313" key="7">
    <source>
        <dbReference type="Proteomes" id="UP000198855"/>
    </source>
</evidence>
<dbReference type="EMBL" id="FOMT01000001">
    <property type="protein sequence ID" value="SFD84766.1"/>
    <property type="molecule type" value="Genomic_DNA"/>
</dbReference>
<evidence type="ECO:0000313" key="6">
    <source>
        <dbReference type="EMBL" id="SFD84766.1"/>
    </source>
</evidence>
<dbReference type="Gene3D" id="2.60.120.280">
    <property type="entry name" value="Regulatory protein AraC"/>
    <property type="match status" value="1"/>
</dbReference>
<keyword evidence="3" id="KW-0010">Activator</keyword>
<dbReference type="PANTHER" id="PTHR46796:SF6">
    <property type="entry name" value="ARAC SUBFAMILY"/>
    <property type="match status" value="1"/>
</dbReference>
<accession>A0A1I1VP13</accession>
<evidence type="ECO:0000256" key="2">
    <source>
        <dbReference type="ARBA" id="ARBA00023125"/>
    </source>
</evidence>
<dbReference type="RefSeq" id="WP_091183315.1">
    <property type="nucleotide sequence ID" value="NZ_FOMT01000001.1"/>
</dbReference>
<reference evidence="7" key="1">
    <citation type="submission" date="2016-10" db="EMBL/GenBank/DDBJ databases">
        <authorList>
            <person name="Varghese N."/>
            <person name="Submissions S."/>
        </authorList>
    </citation>
    <scope>NUCLEOTIDE SEQUENCE [LARGE SCALE GENOMIC DNA]</scope>
    <source>
        <strain evidence="7">CGMCC 1.10784</strain>
    </source>
</reference>
<dbReference type="CDD" id="cd06986">
    <property type="entry name" value="cupin_MmsR-like_N"/>
    <property type="match status" value="1"/>
</dbReference>
<evidence type="ECO:0000256" key="4">
    <source>
        <dbReference type="ARBA" id="ARBA00023163"/>
    </source>
</evidence>
<name>A0A1I1VP13_9BACL</name>
<dbReference type="Pfam" id="PF12833">
    <property type="entry name" value="HTH_18"/>
    <property type="match status" value="1"/>
</dbReference>
<keyword evidence="2" id="KW-0238">DNA-binding</keyword>
<dbReference type="Pfam" id="PF02311">
    <property type="entry name" value="AraC_binding"/>
    <property type="match status" value="1"/>
</dbReference>
<organism evidence="6 7">
    <name type="scientific">Paenibacillus catalpae</name>
    <dbReference type="NCBI Taxonomy" id="1045775"/>
    <lineage>
        <taxon>Bacteria</taxon>
        <taxon>Bacillati</taxon>
        <taxon>Bacillota</taxon>
        <taxon>Bacilli</taxon>
        <taxon>Bacillales</taxon>
        <taxon>Paenibacillaceae</taxon>
        <taxon>Paenibacillus</taxon>
    </lineage>
</organism>
<sequence>MDRLLKEDGFPSQKLIVLPDHILAEYAAHPLIRPLHITDIGCFPHARHHYRHRPEGSEAYIVMYCTDGSGWVTLDGERRHEVRKGELTVIPAGTPHEYGSSEEEPWTIYWLHLKGELASSFFGEYGKAAPVPIPVERSLAIIGLFDECYELLLKGYTLDHVAYVSQLACHLAGMIRLVHARRQAFPSPRRQLDIEKAVEYMTEHLEDNVSLAELAAQAALSVPHFTQLFKKKTGYSPIDYYLRLKIQLASQYLDLTDLSVKAVGVRVGFQDPYYFSRLFKKIMGKSPSEYRSTHKG</sequence>
<dbReference type="InterPro" id="IPR003313">
    <property type="entry name" value="AraC-bd"/>
</dbReference>
<dbReference type="SUPFAM" id="SSF51215">
    <property type="entry name" value="Regulatory protein AraC"/>
    <property type="match status" value="1"/>
</dbReference>
<dbReference type="STRING" id="1045775.SAMN05216378_1716"/>
<proteinExistence type="predicted"/>
<gene>
    <name evidence="6" type="ORF">SAMN05216378_1716</name>
</gene>
<dbReference type="InterPro" id="IPR050204">
    <property type="entry name" value="AraC_XylS_family_regulators"/>
</dbReference>
<dbReference type="GO" id="GO:0043565">
    <property type="term" value="F:sequence-specific DNA binding"/>
    <property type="evidence" value="ECO:0007669"/>
    <property type="project" value="InterPro"/>
</dbReference>
<protein>
    <submittedName>
        <fullName evidence="6">AraC-like ligand binding domain-containing protein</fullName>
    </submittedName>
</protein>
<dbReference type="PRINTS" id="PR00032">
    <property type="entry name" value="HTHARAC"/>
</dbReference>
<dbReference type="OrthoDB" id="9807321at2"/>